<dbReference type="PANTHER" id="PTHR22803">
    <property type="entry name" value="MANNOSE, PHOSPHOLIPASE, LECTIN RECEPTOR RELATED"/>
    <property type="match status" value="1"/>
</dbReference>
<dbReference type="Proteomes" id="UP000472260">
    <property type="component" value="Unassembled WGS sequence"/>
</dbReference>
<dbReference type="AlphaFoldDB" id="A0A671PLM4"/>
<name>A0A671PLM4_9TELE</name>
<dbReference type="InterPro" id="IPR001304">
    <property type="entry name" value="C-type_lectin-like"/>
</dbReference>
<dbReference type="Ensembl" id="ENSSANT00000063692.1">
    <property type="protein sequence ID" value="ENSSANP00000059878.1"/>
    <property type="gene ID" value="ENSSANG00000029836.1"/>
</dbReference>
<dbReference type="Pfam" id="PF00059">
    <property type="entry name" value="Lectin_C"/>
    <property type="match status" value="1"/>
</dbReference>
<organism evidence="2 3">
    <name type="scientific">Sinocyclocheilus anshuiensis</name>
    <dbReference type="NCBI Taxonomy" id="1608454"/>
    <lineage>
        <taxon>Eukaryota</taxon>
        <taxon>Metazoa</taxon>
        <taxon>Chordata</taxon>
        <taxon>Craniata</taxon>
        <taxon>Vertebrata</taxon>
        <taxon>Euteleostomi</taxon>
        <taxon>Actinopterygii</taxon>
        <taxon>Neopterygii</taxon>
        <taxon>Teleostei</taxon>
        <taxon>Ostariophysi</taxon>
        <taxon>Cypriniformes</taxon>
        <taxon>Cyprinidae</taxon>
        <taxon>Cyprininae</taxon>
        <taxon>Sinocyclocheilus</taxon>
    </lineage>
</organism>
<dbReference type="InterPro" id="IPR050111">
    <property type="entry name" value="C-type_lectin/snaclec_domain"/>
</dbReference>
<reference evidence="2" key="1">
    <citation type="submission" date="2025-08" db="UniProtKB">
        <authorList>
            <consortium name="Ensembl"/>
        </authorList>
    </citation>
    <scope>IDENTIFICATION</scope>
</reference>
<dbReference type="Gene3D" id="3.10.100.10">
    <property type="entry name" value="Mannose-Binding Protein A, subunit A"/>
    <property type="match status" value="1"/>
</dbReference>
<evidence type="ECO:0000313" key="2">
    <source>
        <dbReference type="Ensembl" id="ENSSANP00000059878.1"/>
    </source>
</evidence>
<dbReference type="InterPro" id="IPR016186">
    <property type="entry name" value="C-type_lectin-like/link_sf"/>
</dbReference>
<feature type="domain" description="C-type lectin" evidence="1">
    <location>
        <begin position="42"/>
        <end position="158"/>
    </location>
</feature>
<proteinExistence type="predicted"/>
<evidence type="ECO:0000313" key="3">
    <source>
        <dbReference type="Proteomes" id="UP000472260"/>
    </source>
</evidence>
<accession>A0A671PLM4</accession>
<reference evidence="2" key="2">
    <citation type="submission" date="2025-09" db="UniProtKB">
        <authorList>
            <consortium name="Ensembl"/>
        </authorList>
    </citation>
    <scope>IDENTIFICATION</scope>
</reference>
<protein>
    <submittedName>
        <fullName evidence="2">Phospholipase A2 receptor 1</fullName>
    </submittedName>
</protein>
<dbReference type="PROSITE" id="PS50041">
    <property type="entry name" value="C_TYPE_LECTIN_2"/>
    <property type="match status" value="1"/>
</dbReference>
<sequence>MQLICYKKHLLKKHTSLFNFLYLSKNNFFLLVTICPGGWLDHNGFCYQYLDEKSSWDGSSSACKALEAELVSVHSLCQQELLLKLYMLVVSGSDSKVWIGLHKKDKLSSVQWSDGSPVTFTSWYSQEPSHSHGAKRICVTDSRRQFEDCEEQHAAICKTSGLVPQHPTGEWDEGCPEVRVYFNTHNREVK</sequence>
<keyword evidence="3" id="KW-1185">Reference proteome</keyword>
<dbReference type="SUPFAM" id="SSF56436">
    <property type="entry name" value="C-type lectin-like"/>
    <property type="match status" value="1"/>
</dbReference>
<evidence type="ECO:0000259" key="1">
    <source>
        <dbReference type="PROSITE" id="PS50041"/>
    </source>
</evidence>
<dbReference type="InterPro" id="IPR016187">
    <property type="entry name" value="CTDL_fold"/>
</dbReference>
<dbReference type="SMART" id="SM00034">
    <property type="entry name" value="CLECT"/>
    <property type="match status" value="1"/>
</dbReference>